<dbReference type="Gene3D" id="3.40.50.300">
    <property type="entry name" value="P-loop containing nucleotide triphosphate hydrolases"/>
    <property type="match status" value="1"/>
</dbReference>
<dbReference type="InterPro" id="IPR039421">
    <property type="entry name" value="Type_1_exporter"/>
</dbReference>
<evidence type="ECO:0000259" key="9">
    <source>
        <dbReference type="PROSITE" id="PS50929"/>
    </source>
</evidence>
<dbReference type="PROSITE" id="PS50929">
    <property type="entry name" value="ABC_TM1F"/>
    <property type="match status" value="1"/>
</dbReference>
<feature type="transmembrane region" description="Helical" evidence="7">
    <location>
        <begin position="162"/>
        <end position="184"/>
    </location>
</feature>
<dbReference type="PROSITE" id="PS00211">
    <property type="entry name" value="ABC_TRANSPORTER_1"/>
    <property type="match status" value="1"/>
</dbReference>
<feature type="domain" description="ABC transmembrane type-1" evidence="9">
    <location>
        <begin position="162"/>
        <end position="441"/>
    </location>
</feature>
<sequence length="716" mass="78855">MNAQAADRQGKRVPPADSGPAALAALLGMHGISADPKLLRHELGHSDPLDTRDMLRLAKRHEGVRARAVEPGGDRLKRAALPALARGTDEWFIMGRVTDDGVMIHRPGEGVQKMTHDALGDIWSGELVLIATRAGVVGAKPRFDLRWFIPQIVRYRRLIGEVLLITLCLNLLGLAAPLFFQNVIDKVLVYNSMATLQVLMLGFVIVSCWEVAFGWLRTRIYSETSQKIDVELGSRLFRHLMRLPLAYFEGRRVGDTVTRARQLESIREFLTNASLSVLVDPPFTIVFLIAMWLYSPMLACVAMLTLPAYVAVSFMVTGPLRQRLSEKFERSAATNALLIESVSGMQTIKAAAVEPQWQRRWEMQLASYSAASQRAINLGNGSSQMVQLISKLSLAAILYFGAKEVIAGTLSVGGLVAFNMFAQRVSGPVIRMAQLWQDFQQVRLSVDRLGEVLNAQPEPSSTSRLALPSMKGEVRFEGVRFRYSDDGPWILRDINLAIPAGGSVGIVGSSGSGKSTLAKLLQRMYLPAGGRILVDDIDIAQVEPAWLRRQIGVVLQENLLFNRSLRENIALADPATPLPQVIAAAKLAGAHDFIMALPHGYDTMIEERGVNLSGGQRQRIAIARALVTKPRILVFDEATSALDAESEAIIQNNLQAIARSRTVLIIAHRLSAVRTCETIIAMEKGRIVERGTHEELMALNGRYALLFRLQNGLTEE</sequence>
<evidence type="ECO:0000256" key="6">
    <source>
        <dbReference type="ARBA" id="ARBA00023136"/>
    </source>
</evidence>
<reference evidence="12" key="1">
    <citation type="journal article" date="2019" name="Int. J. Syst. Evol. Microbiol.">
        <title>The Global Catalogue of Microorganisms (GCM) 10K type strain sequencing project: providing services to taxonomists for standard genome sequencing and annotation.</title>
        <authorList>
            <consortium name="The Broad Institute Genomics Platform"/>
            <consortium name="The Broad Institute Genome Sequencing Center for Infectious Disease"/>
            <person name="Wu L."/>
            <person name="Ma J."/>
        </authorList>
    </citation>
    <scope>NUCLEOTIDE SEQUENCE [LARGE SCALE GENOMIC DNA]</scope>
    <source>
        <strain evidence="12">NBRC 103632</strain>
    </source>
</reference>
<comment type="subcellular location">
    <subcellularLocation>
        <location evidence="1">Cell membrane</location>
        <topology evidence="1">Multi-pass membrane protein</topology>
    </subcellularLocation>
</comment>
<dbReference type="InterPro" id="IPR011527">
    <property type="entry name" value="ABC1_TM_dom"/>
</dbReference>
<dbReference type="InterPro" id="IPR010132">
    <property type="entry name" value="ATPase_T1SS_HlyB"/>
</dbReference>
<dbReference type="SMART" id="SM00382">
    <property type="entry name" value="AAA"/>
    <property type="match status" value="1"/>
</dbReference>
<comment type="caution">
    <text evidence="11">The sequence shown here is derived from an EMBL/GenBank/DDBJ whole genome shotgun (WGS) entry which is preliminary data.</text>
</comment>
<dbReference type="SUPFAM" id="SSF90123">
    <property type="entry name" value="ABC transporter transmembrane region"/>
    <property type="match status" value="1"/>
</dbReference>
<evidence type="ECO:0000256" key="4">
    <source>
        <dbReference type="ARBA" id="ARBA00022840"/>
    </source>
</evidence>
<keyword evidence="2 7" id="KW-0812">Transmembrane</keyword>
<dbReference type="Gene3D" id="3.90.70.10">
    <property type="entry name" value="Cysteine proteinases"/>
    <property type="match status" value="1"/>
</dbReference>
<feature type="domain" description="ABC transporter" evidence="8">
    <location>
        <begin position="474"/>
        <end position="709"/>
    </location>
</feature>
<evidence type="ECO:0000313" key="12">
    <source>
        <dbReference type="Proteomes" id="UP001595957"/>
    </source>
</evidence>
<feature type="domain" description="Peptidase C39" evidence="10">
    <location>
        <begin position="9"/>
        <end position="130"/>
    </location>
</feature>
<evidence type="ECO:0000256" key="7">
    <source>
        <dbReference type="SAM" id="Phobius"/>
    </source>
</evidence>
<proteinExistence type="predicted"/>
<dbReference type="InterPro" id="IPR036640">
    <property type="entry name" value="ABC1_TM_sf"/>
</dbReference>
<evidence type="ECO:0000313" key="11">
    <source>
        <dbReference type="EMBL" id="MFC4592904.1"/>
    </source>
</evidence>
<feature type="transmembrane region" description="Helical" evidence="7">
    <location>
        <begin position="301"/>
        <end position="320"/>
    </location>
</feature>
<dbReference type="SUPFAM" id="SSF52540">
    <property type="entry name" value="P-loop containing nucleoside triphosphate hydrolases"/>
    <property type="match status" value="1"/>
</dbReference>
<dbReference type="InterPro" id="IPR017871">
    <property type="entry name" value="ABC_transporter-like_CS"/>
</dbReference>
<evidence type="ECO:0000256" key="5">
    <source>
        <dbReference type="ARBA" id="ARBA00022989"/>
    </source>
</evidence>
<evidence type="ECO:0000256" key="3">
    <source>
        <dbReference type="ARBA" id="ARBA00022741"/>
    </source>
</evidence>
<name>A0ABV9EXM8_9SPHN</name>
<dbReference type="PANTHER" id="PTHR24221">
    <property type="entry name" value="ATP-BINDING CASSETTE SUB-FAMILY B"/>
    <property type="match status" value="1"/>
</dbReference>
<dbReference type="Pfam" id="PF00664">
    <property type="entry name" value="ABC_membrane"/>
    <property type="match status" value="1"/>
</dbReference>
<keyword evidence="6 7" id="KW-0472">Membrane</keyword>
<dbReference type="InterPro" id="IPR027417">
    <property type="entry name" value="P-loop_NTPase"/>
</dbReference>
<dbReference type="CDD" id="cd18588">
    <property type="entry name" value="ABC_6TM_CyaB_HlyB_like"/>
    <property type="match status" value="1"/>
</dbReference>
<keyword evidence="3" id="KW-0547">Nucleotide-binding</keyword>
<accession>A0ABV9EXM8</accession>
<dbReference type="PROSITE" id="PS50893">
    <property type="entry name" value="ABC_TRANSPORTER_2"/>
    <property type="match status" value="1"/>
</dbReference>
<dbReference type="InterPro" id="IPR003439">
    <property type="entry name" value="ABC_transporter-like_ATP-bd"/>
</dbReference>
<dbReference type="Proteomes" id="UP001595957">
    <property type="component" value="Unassembled WGS sequence"/>
</dbReference>
<dbReference type="EMBL" id="JBHSFZ010000001">
    <property type="protein sequence ID" value="MFC4592904.1"/>
    <property type="molecule type" value="Genomic_DNA"/>
</dbReference>
<dbReference type="InterPro" id="IPR003593">
    <property type="entry name" value="AAA+_ATPase"/>
</dbReference>
<keyword evidence="12" id="KW-1185">Reference proteome</keyword>
<protein>
    <submittedName>
        <fullName evidence="11">Type I secretion system permease/ATPase</fullName>
    </submittedName>
</protein>
<dbReference type="RefSeq" id="WP_380801939.1">
    <property type="nucleotide sequence ID" value="NZ_JBHSFZ010000001.1"/>
</dbReference>
<dbReference type="Gene3D" id="1.20.1560.10">
    <property type="entry name" value="ABC transporter type 1, transmembrane domain"/>
    <property type="match status" value="1"/>
</dbReference>
<dbReference type="Pfam" id="PF03412">
    <property type="entry name" value="Peptidase_C39"/>
    <property type="match status" value="1"/>
</dbReference>
<dbReference type="NCBIfam" id="TIGR01846">
    <property type="entry name" value="type_I_sec_HlyB"/>
    <property type="match status" value="1"/>
</dbReference>
<evidence type="ECO:0000256" key="1">
    <source>
        <dbReference type="ARBA" id="ARBA00004651"/>
    </source>
</evidence>
<dbReference type="PROSITE" id="PS50990">
    <property type="entry name" value="PEPTIDASE_C39"/>
    <property type="match status" value="1"/>
</dbReference>
<dbReference type="InterPro" id="IPR005074">
    <property type="entry name" value="Peptidase_C39"/>
</dbReference>
<keyword evidence="5 7" id="KW-1133">Transmembrane helix</keyword>
<keyword evidence="4" id="KW-0067">ATP-binding</keyword>
<evidence type="ECO:0000256" key="2">
    <source>
        <dbReference type="ARBA" id="ARBA00022692"/>
    </source>
</evidence>
<dbReference type="PANTHER" id="PTHR24221:SF647">
    <property type="entry name" value="BLL6336 PROTEIN"/>
    <property type="match status" value="1"/>
</dbReference>
<feature type="transmembrane region" description="Helical" evidence="7">
    <location>
        <begin position="196"/>
        <end position="216"/>
    </location>
</feature>
<gene>
    <name evidence="11" type="ORF">ACFO3E_01665</name>
</gene>
<dbReference type="Pfam" id="PF00005">
    <property type="entry name" value="ABC_tran"/>
    <property type="match status" value="1"/>
</dbReference>
<evidence type="ECO:0000259" key="10">
    <source>
        <dbReference type="PROSITE" id="PS50990"/>
    </source>
</evidence>
<organism evidence="11 12">
    <name type="scientific">Sphingobium tyrosinilyticum</name>
    <dbReference type="NCBI Taxonomy" id="2715436"/>
    <lineage>
        <taxon>Bacteria</taxon>
        <taxon>Pseudomonadati</taxon>
        <taxon>Pseudomonadota</taxon>
        <taxon>Alphaproteobacteria</taxon>
        <taxon>Sphingomonadales</taxon>
        <taxon>Sphingomonadaceae</taxon>
        <taxon>Sphingobium</taxon>
    </lineage>
</organism>
<feature type="transmembrane region" description="Helical" evidence="7">
    <location>
        <begin position="269"/>
        <end position="295"/>
    </location>
</feature>
<evidence type="ECO:0000259" key="8">
    <source>
        <dbReference type="PROSITE" id="PS50893"/>
    </source>
</evidence>